<reference evidence="3 4" key="1">
    <citation type="submission" date="2021-03" db="EMBL/GenBank/DDBJ databases">
        <title>Sequencing the genomes of 1000 actinobacteria strains.</title>
        <authorList>
            <person name="Klenk H.-P."/>
        </authorList>
    </citation>
    <scope>NUCLEOTIDE SEQUENCE [LARGE SCALE GENOMIC DNA]</scope>
    <source>
        <strain evidence="3 4">DSM 45256</strain>
    </source>
</reference>
<dbReference type="RefSeq" id="WP_307862319.1">
    <property type="nucleotide sequence ID" value="NZ_JAGINU010000001.1"/>
</dbReference>
<evidence type="ECO:0000259" key="2">
    <source>
        <dbReference type="Pfam" id="PF26571"/>
    </source>
</evidence>
<organism evidence="3 4">
    <name type="scientific">Pseudonocardia parietis</name>
    <dbReference type="NCBI Taxonomy" id="570936"/>
    <lineage>
        <taxon>Bacteria</taxon>
        <taxon>Bacillati</taxon>
        <taxon>Actinomycetota</taxon>
        <taxon>Actinomycetes</taxon>
        <taxon>Pseudonocardiales</taxon>
        <taxon>Pseudonocardiaceae</taxon>
        <taxon>Pseudonocardia</taxon>
    </lineage>
</organism>
<feature type="domain" description="ARB-07466-like C-terminal" evidence="2">
    <location>
        <begin position="142"/>
        <end position="236"/>
    </location>
</feature>
<feature type="compositionally biased region" description="Acidic residues" evidence="1">
    <location>
        <begin position="104"/>
        <end position="117"/>
    </location>
</feature>
<evidence type="ECO:0000313" key="4">
    <source>
        <dbReference type="Proteomes" id="UP001519295"/>
    </source>
</evidence>
<sequence length="244" mass="23801">MLSSALAGGGLVAGPVAAGGAVPDVDQLALQSFALAEAGPAAPGAAPAPSAGAVQALGEPPPPVDVDEIVGAANGAVDAAVTAREQQRRAAEAAAAAAAAQAAEPDDDSDEDVEEPADGGGGDGAGSGAGPSSCAAGTEGMEGVAANVADAGETLRCMFAVDSVLGIGSRGGTSDHPSGKALDFMVDPATGDELAEYALANADELGITYVIWQQRINTGDGWEMQEDRGGATANHMDHVHISFN</sequence>
<feature type="region of interest" description="Disordered" evidence="1">
    <location>
        <begin position="92"/>
        <end position="137"/>
    </location>
</feature>
<evidence type="ECO:0000313" key="3">
    <source>
        <dbReference type="EMBL" id="MBP2366568.1"/>
    </source>
</evidence>
<accession>A0ABS4VRK6</accession>
<dbReference type="EMBL" id="JAGINU010000001">
    <property type="protein sequence ID" value="MBP2366568.1"/>
    <property type="molecule type" value="Genomic_DNA"/>
</dbReference>
<name>A0ABS4VRK6_9PSEU</name>
<comment type="caution">
    <text evidence="3">The sequence shown here is derived from an EMBL/GenBank/DDBJ whole genome shotgun (WGS) entry which is preliminary data.</text>
</comment>
<feature type="compositionally biased region" description="Low complexity" evidence="1">
    <location>
        <begin position="39"/>
        <end position="53"/>
    </location>
</feature>
<dbReference type="Pfam" id="PF26571">
    <property type="entry name" value="VldE"/>
    <property type="match status" value="1"/>
</dbReference>
<feature type="region of interest" description="Disordered" evidence="1">
    <location>
        <begin position="39"/>
        <end position="67"/>
    </location>
</feature>
<protein>
    <recommendedName>
        <fullName evidence="2">ARB-07466-like C-terminal domain-containing protein</fullName>
    </recommendedName>
</protein>
<evidence type="ECO:0000256" key="1">
    <source>
        <dbReference type="SAM" id="MobiDB-lite"/>
    </source>
</evidence>
<feature type="compositionally biased region" description="Gly residues" evidence="1">
    <location>
        <begin position="118"/>
        <end position="129"/>
    </location>
</feature>
<proteinExistence type="predicted"/>
<feature type="compositionally biased region" description="Low complexity" evidence="1">
    <location>
        <begin position="92"/>
        <end position="103"/>
    </location>
</feature>
<dbReference type="Proteomes" id="UP001519295">
    <property type="component" value="Unassembled WGS sequence"/>
</dbReference>
<dbReference type="InterPro" id="IPR058593">
    <property type="entry name" value="ARB_07466-like_C"/>
</dbReference>
<keyword evidence="4" id="KW-1185">Reference proteome</keyword>
<gene>
    <name evidence="3" type="ORF">JOF36_002264</name>
</gene>